<dbReference type="InterPro" id="IPR016024">
    <property type="entry name" value="ARM-type_fold"/>
</dbReference>
<name>U5CXZ4_AMBTC</name>
<dbReference type="PANTHER" id="PTHR10257">
    <property type="entry name" value="SERINE/THREONINE PROTEIN PHOSPHATASE 2A PP2A REGULATORY SUBUNIT B"/>
    <property type="match status" value="1"/>
</dbReference>
<dbReference type="Proteomes" id="UP000017836">
    <property type="component" value="Unassembled WGS sequence"/>
</dbReference>
<dbReference type="InterPro" id="IPR002554">
    <property type="entry name" value="PP2A_B56"/>
</dbReference>
<dbReference type="KEGG" id="atr:18446573"/>
<dbReference type="AlphaFoldDB" id="U5CXZ4"/>
<dbReference type="Pfam" id="PF01603">
    <property type="entry name" value="B56"/>
    <property type="match status" value="1"/>
</dbReference>
<dbReference type="GO" id="GO:0019888">
    <property type="term" value="F:protein phosphatase regulator activity"/>
    <property type="evidence" value="ECO:0007669"/>
    <property type="project" value="InterPro"/>
</dbReference>
<dbReference type="InterPro" id="IPR011989">
    <property type="entry name" value="ARM-like"/>
</dbReference>
<dbReference type="eggNOG" id="KOG2085">
    <property type="taxonomic scope" value="Eukaryota"/>
</dbReference>
<dbReference type="EMBL" id="KI392237">
    <property type="protein sequence ID" value="ERN18216.1"/>
    <property type="molecule type" value="Genomic_DNA"/>
</dbReference>
<evidence type="ECO:0008006" key="3">
    <source>
        <dbReference type="Google" id="ProtNLM"/>
    </source>
</evidence>
<dbReference type="HOGENOM" id="CLU_1909488_0_0_1"/>
<proteinExistence type="predicted"/>
<dbReference type="STRING" id="13333.U5CXZ4"/>
<dbReference type="GO" id="GO:0007165">
    <property type="term" value="P:signal transduction"/>
    <property type="evidence" value="ECO:0007669"/>
    <property type="project" value="InterPro"/>
</dbReference>
<dbReference type="GO" id="GO:0000159">
    <property type="term" value="C:protein phosphatase type 2A complex"/>
    <property type="evidence" value="ECO:0007669"/>
    <property type="project" value="InterPro"/>
</dbReference>
<reference evidence="2" key="1">
    <citation type="journal article" date="2013" name="Science">
        <title>The Amborella genome and the evolution of flowering plants.</title>
        <authorList>
            <consortium name="Amborella Genome Project"/>
        </authorList>
    </citation>
    <scope>NUCLEOTIDE SEQUENCE [LARGE SCALE GENOMIC DNA]</scope>
</reference>
<dbReference type="Gramene" id="ERN18216">
    <property type="protein sequence ID" value="ERN18216"/>
    <property type="gene ID" value="AMTR_s00055p00024880"/>
</dbReference>
<organism evidence="1 2">
    <name type="scientific">Amborella trichopoda</name>
    <dbReference type="NCBI Taxonomy" id="13333"/>
    <lineage>
        <taxon>Eukaryota</taxon>
        <taxon>Viridiplantae</taxon>
        <taxon>Streptophyta</taxon>
        <taxon>Embryophyta</taxon>
        <taxon>Tracheophyta</taxon>
        <taxon>Spermatophyta</taxon>
        <taxon>Magnoliopsida</taxon>
        <taxon>Amborellales</taxon>
        <taxon>Amborellaceae</taxon>
        <taxon>Amborella</taxon>
    </lineage>
</organism>
<keyword evidence="2" id="KW-1185">Reference proteome</keyword>
<dbReference type="SUPFAM" id="SSF48371">
    <property type="entry name" value="ARM repeat"/>
    <property type="match status" value="1"/>
</dbReference>
<evidence type="ECO:0000313" key="2">
    <source>
        <dbReference type="Proteomes" id="UP000017836"/>
    </source>
</evidence>
<accession>U5CXZ4</accession>
<dbReference type="OMA" id="RFECKSA"/>
<dbReference type="Gene3D" id="1.25.10.10">
    <property type="entry name" value="Leucine-rich Repeat Variant"/>
    <property type="match status" value="1"/>
</dbReference>
<dbReference type="OrthoDB" id="768580at2759"/>
<dbReference type="PANTHER" id="PTHR10257:SF60">
    <property type="entry name" value="SERINE_THREONINE PROTEIN PHOSPHATASE 2A 55 KDA REGULATORY SUBUNIT B' DELTA ISOFORM"/>
    <property type="match status" value="1"/>
</dbReference>
<gene>
    <name evidence="1" type="ORF">AMTR_s00055p00024880</name>
</gene>
<evidence type="ECO:0000313" key="1">
    <source>
        <dbReference type="EMBL" id="ERN18216.1"/>
    </source>
</evidence>
<protein>
    <recommendedName>
        <fullName evidence="3">Serine/threonine protein phosphatase 2A regulatory subunit</fullName>
    </recommendedName>
</protein>
<sequence length="133" mass="15447">MALKKILHRINGKFMVHRPFIRKTLSTIFYRFVFETDRHNGIAELLEVIGSVISGFALPLKEEHKMFLVRALIPLRKAKNMGAYLQQLSFSVIQFVEKEPKLARTVIRGLLKYWPTTNSQTTNSQKEVIFRGN</sequence>